<dbReference type="Pfam" id="PF00520">
    <property type="entry name" value="Ion_trans"/>
    <property type="match status" value="1"/>
</dbReference>
<evidence type="ECO:0000256" key="1">
    <source>
        <dbReference type="ARBA" id="ARBA00004651"/>
    </source>
</evidence>
<dbReference type="GO" id="GO:0086010">
    <property type="term" value="P:membrane depolarization during action potential"/>
    <property type="evidence" value="ECO:0007669"/>
    <property type="project" value="TreeGrafter"/>
</dbReference>
<keyword evidence="9 15" id="KW-0915">Sodium</keyword>
<dbReference type="FunFam" id="1.10.287.70:FF:000001">
    <property type="entry name" value="Sodium channel protein"/>
    <property type="match status" value="1"/>
</dbReference>
<evidence type="ECO:0000256" key="11">
    <source>
        <dbReference type="ARBA" id="ARBA00023136"/>
    </source>
</evidence>
<evidence type="ECO:0000313" key="18">
    <source>
        <dbReference type="Proteomes" id="UP000676336"/>
    </source>
</evidence>
<dbReference type="PANTHER" id="PTHR10037">
    <property type="entry name" value="VOLTAGE-GATED CATION CHANNEL CALCIUM AND SODIUM"/>
    <property type="match status" value="1"/>
</dbReference>
<keyword evidence="5 15" id="KW-0812">Transmembrane</keyword>
<dbReference type="InterPro" id="IPR001696">
    <property type="entry name" value="Na_channel_asu"/>
</dbReference>
<evidence type="ECO:0000256" key="2">
    <source>
        <dbReference type="ARBA" id="ARBA00022448"/>
    </source>
</evidence>
<dbReference type="AlphaFoldDB" id="A0A8S3B2V1"/>
<evidence type="ECO:0000256" key="10">
    <source>
        <dbReference type="ARBA" id="ARBA00023065"/>
    </source>
</evidence>
<evidence type="ECO:0000256" key="9">
    <source>
        <dbReference type="ARBA" id="ARBA00023053"/>
    </source>
</evidence>
<evidence type="ECO:0000256" key="13">
    <source>
        <dbReference type="ARBA" id="ARBA00023201"/>
    </source>
</evidence>
<keyword evidence="7 15" id="KW-0851">Voltage-gated channel</keyword>
<feature type="domain" description="Ion transport" evidence="16">
    <location>
        <begin position="4"/>
        <end position="200"/>
    </location>
</feature>
<dbReference type="Gene3D" id="1.10.238.10">
    <property type="entry name" value="EF-hand"/>
    <property type="match status" value="1"/>
</dbReference>
<accession>A0A8S3B2V1</accession>
<feature type="transmembrane region" description="Helical" evidence="15">
    <location>
        <begin position="171"/>
        <end position="191"/>
    </location>
</feature>
<evidence type="ECO:0000256" key="5">
    <source>
        <dbReference type="ARBA" id="ARBA00022692"/>
    </source>
</evidence>
<protein>
    <recommendedName>
        <fullName evidence="15">Sodium channel protein</fullName>
    </recommendedName>
</protein>
<dbReference type="GO" id="GO:0005248">
    <property type="term" value="F:voltage-gated sodium channel activity"/>
    <property type="evidence" value="ECO:0007669"/>
    <property type="project" value="InterPro"/>
</dbReference>
<dbReference type="GO" id="GO:0001518">
    <property type="term" value="C:voltage-gated sodium channel complex"/>
    <property type="evidence" value="ECO:0007669"/>
    <property type="project" value="UniProtKB-UniRule"/>
</dbReference>
<keyword evidence="13 15" id="KW-0739">Sodium transport</keyword>
<evidence type="ECO:0000256" key="12">
    <source>
        <dbReference type="ARBA" id="ARBA00023157"/>
    </source>
</evidence>
<dbReference type="Gene3D" id="1.10.287.70">
    <property type="match status" value="1"/>
</dbReference>
<dbReference type="PANTHER" id="PTHR10037:SF288">
    <property type="entry name" value="SODIUM CHANNEL PROTEIN PARA"/>
    <property type="match status" value="1"/>
</dbReference>
<comment type="caution">
    <text evidence="15">Lacks conserved residue(s) required for the propagation of feature annotation.</text>
</comment>
<feature type="transmembrane region" description="Helical" evidence="15">
    <location>
        <begin position="66"/>
        <end position="94"/>
    </location>
</feature>
<evidence type="ECO:0000256" key="8">
    <source>
        <dbReference type="ARBA" id="ARBA00022989"/>
    </source>
</evidence>
<dbReference type="Proteomes" id="UP000676336">
    <property type="component" value="Unassembled WGS sequence"/>
</dbReference>
<proteinExistence type="inferred from homology"/>
<evidence type="ECO:0000256" key="7">
    <source>
        <dbReference type="ARBA" id="ARBA00022882"/>
    </source>
</evidence>
<evidence type="ECO:0000256" key="15">
    <source>
        <dbReference type="RuleBase" id="RU361132"/>
    </source>
</evidence>
<evidence type="ECO:0000256" key="14">
    <source>
        <dbReference type="ARBA" id="ARBA00023303"/>
    </source>
</evidence>
<keyword evidence="4" id="KW-1003">Cell membrane</keyword>
<name>A0A8S3B2V1_9BILA</name>
<keyword evidence="10 15" id="KW-0406">Ion transport</keyword>
<evidence type="ECO:0000313" key="17">
    <source>
        <dbReference type="EMBL" id="CAF4738217.1"/>
    </source>
</evidence>
<dbReference type="PRINTS" id="PR00170">
    <property type="entry name" value="NACHANNEL"/>
</dbReference>
<dbReference type="InterPro" id="IPR043203">
    <property type="entry name" value="VGCC_Ca_Na"/>
</dbReference>
<dbReference type="GO" id="GO:0019228">
    <property type="term" value="P:neuronal action potential"/>
    <property type="evidence" value="ECO:0007669"/>
    <property type="project" value="TreeGrafter"/>
</dbReference>
<evidence type="ECO:0000256" key="3">
    <source>
        <dbReference type="ARBA" id="ARBA00022461"/>
    </source>
</evidence>
<comment type="caution">
    <text evidence="17">The sequence shown here is derived from an EMBL/GenBank/DDBJ whole genome shotgun (WGS) entry which is preliminary data.</text>
</comment>
<keyword evidence="8 15" id="KW-1133">Transmembrane helix</keyword>
<comment type="function">
    <text evidence="15">Mediates the voltage-dependent sodium ion permeability of excitable membranes. Assuming opened or closed conformations in response to the voltage difference across the membrane, the protein forms a sodium-selective channel through which Na(+) ions may pass in accordance with their electrochemical gradient.</text>
</comment>
<sequence>MFSYTLNDIFTIACVMKLAALNFKYFTIPWNEKLWRFFVNPTLLRVDRVARVGRILPLGAKGIRTLLFALTVSMPALCNIVLLLFLVMFFYSIFGMSFFGYVRKSAGLTDLFNFETFPNSMIVLFQMCTTAGWSGVYQAFTNDQPPDCDPTLNTPSHNGDCGDTAIATPFLVSYAIITSLIVVNMYIAVILENFSQAQEDVQQGVTNDDYDTHYEEWQRFDPLGSQFIQYERVLDFVDNLESPLRIPKSNHLILIRMNVLICENVRMHCVDILDGLTKYFLGTLNTEVSNNETDAPVDIKKIVLMIIIQYQQQYNDSVNFI</sequence>
<reference evidence="17" key="1">
    <citation type="submission" date="2021-02" db="EMBL/GenBank/DDBJ databases">
        <authorList>
            <person name="Nowell W R."/>
        </authorList>
    </citation>
    <scope>NUCLEOTIDE SEQUENCE</scope>
</reference>
<evidence type="ECO:0000259" key="16">
    <source>
        <dbReference type="Pfam" id="PF00520"/>
    </source>
</evidence>
<dbReference type="SUPFAM" id="SSF81324">
    <property type="entry name" value="Voltage-gated potassium channels"/>
    <property type="match status" value="1"/>
</dbReference>
<dbReference type="EMBL" id="CAJOBI010134168">
    <property type="protein sequence ID" value="CAF4738217.1"/>
    <property type="molecule type" value="Genomic_DNA"/>
</dbReference>
<organism evidence="17 18">
    <name type="scientific">Rotaria magnacalcarata</name>
    <dbReference type="NCBI Taxonomy" id="392030"/>
    <lineage>
        <taxon>Eukaryota</taxon>
        <taxon>Metazoa</taxon>
        <taxon>Spiralia</taxon>
        <taxon>Gnathifera</taxon>
        <taxon>Rotifera</taxon>
        <taxon>Eurotatoria</taxon>
        <taxon>Bdelloidea</taxon>
        <taxon>Philodinida</taxon>
        <taxon>Philodinidae</taxon>
        <taxon>Rotaria</taxon>
    </lineage>
</organism>
<keyword evidence="6" id="KW-0677">Repeat</keyword>
<keyword evidence="14 15" id="KW-0407">Ion channel</keyword>
<comment type="subcellular location">
    <subcellularLocation>
        <location evidence="1 15">Cell membrane</location>
        <topology evidence="1 15">Multi-pass membrane protein</topology>
    </subcellularLocation>
</comment>
<dbReference type="InterPro" id="IPR005821">
    <property type="entry name" value="Ion_trans_dom"/>
</dbReference>
<keyword evidence="11 15" id="KW-0472">Membrane</keyword>
<evidence type="ECO:0000256" key="6">
    <source>
        <dbReference type="ARBA" id="ARBA00022737"/>
    </source>
</evidence>
<gene>
    <name evidence="17" type="ORF">SMN809_LOCUS44593</name>
</gene>
<keyword evidence="2 15" id="KW-0813">Transport</keyword>
<keyword evidence="3 15" id="KW-0894">Sodium channel</keyword>
<evidence type="ECO:0000256" key="4">
    <source>
        <dbReference type="ARBA" id="ARBA00022475"/>
    </source>
</evidence>
<comment type="similarity">
    <text evidence="15">Belongs to the sodium channel (TC 1.A.1.10) family.</text>
</comment>
<keyword evidence="12" id="KW-1015">Disulfide bond</keyword>